<organism evidence="2 3">
    <name type="scientific">Rotaria sordida</name>
    <dbReference type="NCBI Taxonomy" id="392033"/>
    <lineage>
        <taxon>Eukaryota</taxon>
        <taxon>Metazoa</taxon>
        <taxon>Spiralia</taxon>
        <taxon>Gnathifera</taxon>
        <taxon>Rotifera</taxon>
        <taxon>Eurotatoria</taxon>
        <taxon>Bdelloidea</taxon>
        <taxon>Philodinida</taxon>
        <taxon>Philodinidae</taxon>
        <taxon>Rotaria</taxon>
    </lineage>
</organism>
<dbReference type="Proteomes" id="UP000663836">
    <property type="component" value="Unassembled WGS sequence"/>
</dbReference>
<evidence type="ECO:0000313" key="3">
    <source>
        <dbReference type="Proteomes" id="UP000663836"/>
    </source>
</evidence>
<dbReference type="EMBL" id="CAJOBD010000103">
    <property type="protein sequence ID" value="CAF3576598.1"/>
    <property type="molecule type" value="Genomic_DNA"/>
</dbReference>
<sequence length="2682" mass="304145">MPLLCLSENRTLCCGLCKKKRQILKFKSKKSSTKLGDFGIVNIVQETTPTLPDNQSYLTSIQSDIYEKQTPIQQLTEQTVQMLDDIPPIRANQPPVSERLIKSKIIPEPARALANALKHAVVRPLKKTITKKKSFDGNLSEQQIIHNHPPIVHSFSTPSSILIENNDQQLNEISIDSNESTNAIPLTLSPIKPPRLSDESGSSSSIEINSPPPAKPPRHFSLYKNDHENSLIQQTNNVVKKVLNIVDTFDNDTNILRQSSLNANQSLNCQISNSLKNIETFSVQPICIAINTDLSLMTKSIDTSIDKPMTIKSLPSSSSSSIEQLNSSEKSINEIIPIEISQLAKDVTENILQEVEKQTKLTNLNSTINNNQQILFDKLTQLEHEQMNKKSCDNIPLIFPSKITTHILPTQTISRPSMFVSLSSSSSSSSNTTTKTNSPLLDIVTTKAAPLFTTSVRVTSPSTSILSSTSKTITFTNDELTNTSKLISHSKKISTHTKVLQTNSKQDNLDSTTLTCSFPSDYDNLHGSSRSLNYDNHQTEILSSTIPSSSETMSSTTSSSMTTIYESLDNFPSLSSSTTSPTYVSAVSTFNTGGTTTPQHLDSDISDEDLIESFDSEKTPQDNLETTNVQTSFNKEATLASKVEESPLSSLSSASESLSLLISVSSASSSTNFSSVPSFHITTKTSSKFLSNMPNRTSNIKFQNFNKISPTITTNINEDNSINTNQQENKDLNMNLQSPIHQRRLPLPNKLTFEQNITNLIEKESPLLQSELLTTEHELSVFRSRLAVNEGVTAVTGTILESLKGHFDSNHKIDDTISSVDKYKTDILQKSTSIQTSPITENLPDTIEIHYDAESPKNPYLLVKAINSFWIVQPIDDCEVEKHLKKFSSPIMKHAAIKLPDTFHINNYNFDDEEIFKEKLHEETFSSLIPKKITNIDKDNKTNDSISEKNECSTNNRHEQLVEIKKIHSSSLFQHHDQFEKFDDKIDEIYSIIDYLKHNKLTSTSIILNNLHMKLNDLKLLLHDIHLNKQDELRIDYELDELENFFNKTSQHDDYNFIELFEQNLHELQYIIQEIKILKNQSQQHFIKTINEKDNSNKSIITSKTLHKRLIPENPIVTSDIFFEGNKISKQKKSLPSNPIRLIPEDAQINASSFYEGDIHRSLYQHTEQEKQIIDNTNKKISLIPEKPYISSENFYEGDPQRSMFIERPLLTHYETLSSSLPRLSIDNLREIMSDLMLVASWSKKPTKLKTQQTKPSTEVHAESFIITEKRHSNLCEITHDIESFPLSHPSILIEEQDTISPVNIELRNEQIIESSQMTEQKENFNNKIITETSSNENQSKPISTNTEFTIVSSPSFKQDNEQKLIMESSSSIPLESTINENMLTSLPIIECSSEQIENNSLNYDQEEDINEENLHASQSFPIYDEDYMESSNSSIRSYVQRSNIISKTITSYHDEIENEHEEEEDIEESHFRPTHLDMYSDEQIQYENHLIETSNNLVEQILNEAISEIIEYEQSNLYYQAAIQIVNDVIENIFLNYDNEFNLIESTSISSSTTTNSDNEIKEEAEEYNDKYLSSSDDEENEKLIPQISDQPYLFVSDVITSKSTQELGNLVQELQTLEHKIFHIHSLSSSSSSSSSLSDNDQIPSYDLSIPKIVETKSINELTNLVIELENVEEALEDKLDLPTNIDKSPISSKSFNELGGLINELNNVSKQLNNRIHEEIFTSTNIDSLSQDIIKYRRDSLSNGIIHSPHKKEQQSLNLIIYEQDLEHIKPILVNDVVLNHDQLEYEQIENQVVHDLIDNVIKEAQDIMLSELLSNVSLTIVKSVPTIIVDENSKLWQRSSITSISDDLELSHGDYTVDRTIELAAQLDYLKRMSRYENLINQQEQIENSQIIQEENPQQSNIIHDSTMISQDSLNQRSTDSLDYHSIEIESSQLSTGRTTSENSLHSAVSLPTYDSHSLSTSCLIDNNDDNNNNQENLLIKTTDINLFDHVKSLINKPLEIVHEIIENQFKQRINESNINNNQNIDNNEKEFLTTQQQQQQQHFQSAYDLHDEEKSKLVRSPELYNMKYAIKHNNQTLLINSQIQHRTLSESALTIDDLKHQNFKKTTNEISNEYLTTISKDNSLESIQQHRLPTPFDDVIEKESSPEHSESYNIPLTAFSDVLEPTSSCQRPLAFCLSQQQQIITDAEYRRVANDLVNQVLQDVILELTVEQDESSSSNKSDKLFTSSISSDNDDELREQDDEINIKNQLSTSSNLNISSRLSFGKVLRRAQTDTENFEIIQSPNTKIPSIIRRNSQSDTETYFRSISSSINNSTQIKPLYDNSSSDEKLTNKNSTILIQENEKYSGEGEESSGGQQRIVQRRKRSNDTMYINDSPGIKNLPFKYEFNDNFKRQYSLESPSKDSNEKLILKTLQEGILRTNLKSFQIDLDLINQQEENSYEQIYSSATTKTLSPYYDYDAESETERDDVKKSSIHNYIVLQIFPNEVNSNNCSIRNISSELNQISSLIDIDIKNLLDDLIDSINDGISISISSEPLSSQSDATTVIFNSIDDEQHIEKYPYISSHNLNQNNQQCLTIPISSTSSSSSPSSPNHSVIYYQQDHSSQIQNNLNPFVNTNPKKQSSIPSLSNVDLLSHDTKTKFRSYPGSLGGTDIPPSSIESILNNYCSTTTTSTTLPK</sequence>
<feature type="region of interest" description="Disordered" evidence="1">
    <location>
        <begin position="2221"/>
        <end position="2243"/>
    </location>
</feature>
<feature type="compositionally biased region" description="Low complexity" evidence="1">
    <location>
        <begin position="199"/>
        <end position="209"/>
    </location>
</feature>
<evidence type="ECO:0000313" key="2">
    <source>
        <dbReference type="EMBL" id="CAF3576598.1"/>
    </source>
</evidence>
<reference evidence="2" key="1">
    <citation type="submission" date="2021-02" db="EMBL/GenBank/DDBJ databases">
        <authorList>
            <person name="Nowell W R."/>
        </authorList>
    </citation>
    <scope>NUCLEOTIDE SEQUENCE</scope>
</reference>
<evidence type="ECO:0000256" key="1">
    <source>
        <dbReference type="SAM" id="MobiDB-lite"/>
    </source>
</evidence>
<proteinExistence type="predicted"/>
<protein>
    <submittedName>
        <fullName evidence="2">Uncharacterized protein</fullName>
    </submittedName>
</protein>
<accession>A0A818LDZ1</accession>
<comment type="caution">
    <text evidence="2">The sequence shown here is derived from an EMBL/GenBank/DDBJ whole genome shotgun (WGS) entry which is preliminary data.</text>
</comment>
<name>A0A818LDZ1_9BILA</name>
<feature type="region of interest" description="Disordered" evidence="1">
    <location>
        <begin position="184"/>
        <end position="220"/>
    </location>
</feature>
<gene>
    <name evidence="2" type="ORF">JBS370_LOCUS2593</name>
</gene>
<feature type="compositionally biased region" description="Polar residues" evidence="1">
    <location>
        <begin position="2221"/>
        <end position="2236"/>
    </location>
</feature>
<feature type="region of interest" description="Disordered" evidence="1">
    <location>
        <begin position="2347"/>
        <end position="2370"/>
    </location>
</feature>